<geneLocation type="plasmid" evidence="1 2">
    <name>CFBP498_p224</name>
</geneLocation>
<name>A0A6V7FKP2_9XANT</name>
<keyword evidence="1" id="KW-0614">Plasmid</keyword>
<protein>
    <submittedName>
        <fullName evidence="1">Uncharacterized protein</fullName>
    </submittedName>
</protein>
<dbReference type="AlphaFoldDB" id="A0A6V7FKP2"/>
<gene>
    <name evidence="1" type="ORF">CFBP498_48900</name>
</gene>
<dbReference type="EMBL" id="LR828258">
    <property type="protein sequence ID" value="CAD0363528.1"/>
    <property type="molecule type" value="Genomic_DNA"/>
</dbReference>
<proteinExistence type="predicted"/>
<dbReference type="Proteomes" id="UP000515406">
    <property type="component" value="Plasmid CFBP498_p224"/>
</dbReference>
<reference evidence="1 2" key="1">
    <citation type="submission" date="2020-07" db="EMBL/GenBank/DDBJ databases">
        <authorList>
            <person name="Pothier F. J."/>
        </authorList>
    </citation>
    <scope>NUCLEOTIDE SEQUENCE [LARGE SCALE GENOMIC DNA]</scope>
    <source>
        <strain evidence="1 2">CFBP 498</strain>
        <plasmid evidence="1 2">CFBP498_p224</plasmid>
    </source>
</reference>
<evidence type="ECO:0000313" key="1">
    <source>
        <dbReference type="EMBL" id="CAD0363525.1"/>
    </source>
</evidence>
<dbReference type="EMBL" id="LR828258">
    <property type="protein sequence ID" value="CAD0363525.1"/>
    <property type="molecule type" value="Genomic_DNA"/>
</dbReference>
<accession>A0A6V7FKP2</accession>
<keyword evidence="2" id="KW-1185">Reference proteome</keyword>
<evidence type="ECO:0000313" key="2">
    <source>
        <dbReference type="Proteomes" id="UP000515406"/>
    </source>
</evidence>
<organism evidence="1 2">
    <name type="scientific">Xanthomonas hortorum pv. vitians</name>
    <dbReference type="NCBI Taxonomy" id="83224"/>
    <lineage>
        <taxon>Bacteria</taxon>
        <taxon>Pseudomonadati</taxon>
        <taxon>Pseudomonadota</taxon>
        <taxon>Gammaproteobacteria</taxon>
        <taxon>Lysobacterales</taxon>
        <taxon>Lysobacteraceae</taxon>
        <taxon>Xanthomonas</taxon>
    </lineage>
</organism>
<sequence length="62" mass="6831">MRARYSYAHYRASNHVLGGCRALALSLLESRCLRRPSRSASAKPGFNCVGDKCRAAQNFLTA</sequence>